<gene>
    <name evidence="1" type="ORF">ACD_71C00069G0003</name>
</gene>
<comment type="caution">
    <text evidence="1">The sequence shown here is derived from an EMBL/GenBank/DDBJ whole genome shotgun (WGS) entry which is preliminary data.</text>
</comment>
<organism evidence="1">
    <name type="scientific">uncultured bacterium</name>
    <name type="common">gcode 4</name>
    <dbReference type="NCBI Taxonomy" id="1234023"/>
    <lineage>
        <taxon>Bacteria</taxon>
        <taxon>environmental samples</taxon>
    </lineage>
</organism>
<accession>K1ZJN8</accession>
<name>K1ZJN8_9BACT</name>
<sequence length="159" mass="18782">MSSGNLCEKPLVYWGNHIKIKSRRHICGEAEEIDCVSIKRIFLGDIDREMRGEISRFFDSDIVVPKIENSFGVVIVVLIIDSDTIRRRENMDIDDPKRLQKGFLWFIIEMKKLIVVDIVSLEKEKKKPRKRKNYRPKNSVFIFPGSEICPIWWDHTIYN</sequence>
<dbReference type="EMBL" id="AMFJ01028800">
    <property type="protein sequence ID" value="EKD44628.1"/>
    <property type="molecule type" value="Genomic_DNA"/>
</dbReference>
<evidence type="ECO:0000313" key="1">
    <source>
        <dbReference type="EMBL" id="EKD44628.1"/>
    </source>
</evidence>
<reference evidence="1" key="1">
    <citation type="journal article" date="2012" name="Science">
        <title>Fermentation, hydrogen, and sulfur metabolism in multiple uncultivated bacterial phyla.</title>
        <authorList>
            <person name="Wrighton K.C."/>
            <person name="Thomas B.C."/>
            <person name="Sharon I."/>
            <person name="Miller C.S."/>
            <person name="Castelle C.J."/>
            <person name="VerBerkmoes N.C."/>
            <person name="Wilkins M.J."/>
            <person name="Hettich R.L."/>
            <person name="Lipton M.S."/>
            <person name="Williams K.H."/>
            <person name="Long P.E."/>
            <person name="Banfield J.F."/>
        </authorList>
    </citation>
    <scope>NUCLEOTIDE SEQUENCE [LARGE SCALE GENOMIC DNA]</scope>
</reference>
<protein>
    <submittedName>
        <fullName evidence="1">Uncharacterized protein</fullName>
    </submittedName>
</protein>
<proteinExistence type="predicted"/>
<dbReference type="AlphaFoldDB" id="K1ZJN8"/>